<feature type="compositionally biased region" description="Gly residues" evidence="1">
    <location>
        <begin position="177"/>
        <end position="189"/>
    </location>
</feature>
<name>A0AAU1LRL5_9ACTN</name>
<accession>A0AAU1LRL5</accession>
<feature type="compositionally biased region" description="Basic and acidic residues" evidence="1">
    <location>
        <begin position="131"/>
        <end position="144"/>
    </location>
</feature>
<protein>
    <submittedName>
        <fullName evidence="2">Uncharacterized protein</fullName>
    </submittedName>
</protein>
<evidence type="ECO:0000313" key="2">
    <source>
        <dbReference type="EMBL" id="WTQ73843.1"/>
    </source>
</evidence>
<gene>
    <name evidence="2" type="ORF">OG222_12360</name>
</gene>
<sequence length="198" mass="20848">MADGADTGVREQGPGPGRIELRISLSGTHTRRDDVEALHAWLKNAPVLEGALKRDEVTLARKDSLTQAEAMGGELIQDIILVVSVEVARSVTENAWRSVETWLRNRRRFADPEETPRVTLDGPSRGPGSDLSRDTDDDARRGTDPGDGTGTGDGVRDDADPGDGARSDTDGETRGGPDAGPGAGGGNRTRGGDEPGEV</sequence>
<proteinExistence type="predicted"/>
<evidence type="ECO:0000256" key="1">
    <source>
        <dbReference type="SAM" id="MobiDB-lite"/>
    </source>
</evidence>
<organism evidence="2">
    <name type="scientific">Streptomyces sp. NBC_00148</name>
    <dbReference type="NCBI Taxonomy" id="2903626"/>
    <lineage>
        <taxon>Bacteria</taxon>
        <taxon>Bacillati</taxon>
        <taxon>Actinomycetota</taxon>
        <taxon>Actinomycetes</taxon>
        <taxon>Kitasatosporales</taxon>
        <taxon>Streptomycetaceae</taxon>
        <taxon>Streptomyces</taxon>
    </lineage>
</organism>
<feature type="compositionally biased region" description="Basic and acidic residues" evidence="1">
    <location>
        <begin position="154"/>
        <end position="175"/>
    </location>
</feature>
<feature type="region of interest" description="Disordered" evidence="1">
    <location>
        <begin position="113"/>
        <end position="198"/>
    </location>
</feature>
<dbReference type="EMBL" id="CP108169">
    <property type="protein sequence ID" value="WTQ73843.1"/>
    <property type="molecule type" value="Genomic_DNA"/>
</dbReference>
<reference evidence="2" key="1">
    <citation type="submission" date="2022-10" db="EMBL/GenBank/DDBJ databases">
        <title>The complete genomes of actinobacterial strains from the NBC collection.</title>
        <authorList>
            <person name="Joergensen T.S."/>
            <person name="Alvarez Arevalo M."/>
            <person name="Sterndorff E.B."/>
            <person name="Faurdal D."/>
            <person name="Vuksanovic O."/>
            <person name="Mourched A.-S."/>
            <person name="Charusanti P."/>
            <person name="Shaw S."/>
            <person name="Blin K."/>
            <person name="Weber T."/>
        </authorList>
    </citation>
    <scope>NUCLEOTIDE SEQUENCE</scope>
    <source>
        <strain evidence="2">NBC_00148</strain>
    </source>
</reference>
<dbReference type="AlphaFoldDB" id="A0AAU1LRL5"/>